<feature type="domain" description="HAMP" evidence="13">
    <location>
        <begin position="255"/>
        <end position="307"/>
    </location>
</feature>
<dbReference type="SMART" id="SM00387">
    <property type="entry name" value="HATPase_c"/>
    <property type="match status" value="1"/>
</dbReference>
<evidence type="ECO:0000256" key="4">
    <source>
        <dbReference type="ARBA" id="ARBA00022475"/>
    </source>
</evidence>
<feature type="domain" description="Histidine kinase" evidence="12">
    <location>
        <begin position="315"/>
        <end position="523"/>
    </location>
</feature>
<accession>A0ABW2L727</accession>
<dbReference type="SUPFAM" id="SSF158472">
    <property type="entry name" value="HAMP domain-like"/>
    <property type="match status" value="1"/>
</dbReference>
<evidence type="ECO:0000256" key="1">
    <source>
        <dbReference type="ARBA" id="ARBA00000085"/>
    </source>
</evidence>
<dbReference type="CDD" id="cd00082">
    <property type="entry name" value="HisKA"/>
    <property type="match status" value="1"/>
</dbReference>
<keyword evidence="4" id="KW-1003">Cell membrane</keyword>
<dbReference type="Pfam" id="PF00672">
    <property type="entry name" value="HAMP"/>
    <property type="match status" value="1"/>
</dbReference>
<gene>
    <name evidence="14" type="ORF">ACFQY0_13500</name>
</gene>
<organism evidence="14 15">
    <name type="scientific">Haloferula chungangensis</name>
    <dbReference type="NCBI Taxonomy" id="1048331"/>
    <lineage>
        <taxon>Bacteria</taxon>
        <taxon>Pseudomonadati</taxon>
        <taxon>Verrucomicrobiota</taxon>
        <taxon>Verrucomicrobiia</taxon>
        <taxon>Verrucomicrobiales</taxon>
        <taxon>Verrucomicrobiaceae</taxon>
        <taxon>Haloferula</taxon>
    </lineage>
</organism>
<dbReference type="RefSeq" id="WP_379713253.1">
    <property type="nucleotide sequence ID" value="NZ_JBHTBS010000007.1"/>
</dbReference>
<keyword evidence="11" id="KW-1133">Transmembrane helix</keyword>
<dbReference type="PANTHER" id="PTHR44936:SF10">
    <property type="entry name" value="SENSOR PROTEIN RSTB"/>
    <property type="match status" value="1"/>
</dbReference>
<dbReference type="CDD" id="cd06225">
    <property type="entry name" value="HAMP"/>
    <property type="match status" value="1"/>
</dbReference>
<evidence type="ECO:0000256" key="6">
    <source>
        <dbReference type="ARBA" id="ARBA00022679"/>
    </source>
</evidence>
<dbReference type="Gene3D" id="1.10.287.130">
    <property type="match status" value="1"/>
</dbReference>
<keyword evidence="11" id="KW-0472">Membrane</keyword>
<keyword evidence="15" id="KW-1185">Reference proteome</keyword>
<evidence type="ECO:0000256" key="10">
    <source>
        <dbReference type="SAM" id="MobiDB-lite"/>
    </source>
</evidence>
<comment type="subcellular location">
    <subcellularLocation>
        <location evidence="2">Cell membrane</location>
        <topology evidence="2">Multi-pass membrane protein</topology>
    </subcellularLocation>
</comment>
<dbReference type="InterPro" id="IPR004358">
    <property type="entry name" value="Sig_transdc_His_kin-like_C"/>
</dbReference>
<keyword evidence="5" id="KW-0597">Phosphoprotein</keyword>
<evidence type="ECO:0000256" key="7">
    <source>
        <dbReference type="ARBA" id="ARBA00022741"/>
    </source>
</evidence>
<dbReference type="InterPro" id="IPR003661">
    <property type="entry name" value="HisK_dim/P_dom"/>
</dbReference>
<protein>
    <recommendedName>
        <fullName evidence="3">histidine kinase</fullName>
        <ecNumber evidence="3">2.7.13.3</ecNumber>
    </recommendedName>
</protein>
<dbReference type="Gene3D" id="3.30.565.10">
    <property type="entry name" value="Histidine kinase-like ATPase, C-terminal domain"/>
    <property type="match status" value="1"/>
</dbReference>
<comment type="caution">
    <text evidence="14">The sequence shown here is derived from an EMBL/GenBank/DDBJ whole genome shotgun (WGS) entry which is preliminary data.</text>
</comment>
<keyword evidence="11" id="KW-0812">Transmembrane</keyword>
<evidence type="ECO:0000256" key="11">
    <source>
        <dbReference type="SAM" id="Phobius"/>
    </source>
</evidence>
<evidence type="ECO:0000256" key="3">
    <source>
        <dbReference type="ARBA" id="ARBA00012438"/>
    </source>
</evidence>
<dbReference type="PRINTS" id="PR00344">
    <property type="entry name" value="BCTRLSENSOR"/>
</dbReference>
<evidence type="ECO:0000256" key="8">
    <source>
        <dbReference type="ARBA" id="ARBA00022777"/>
    </source>
</evidence>
<keyword evidence="6" id="KW-0808">Transferase</keyword>
<evidence type="ECO:0000313" key="15">
    <source>
        <dbReference type="Proteomes" id="UP001596472"/>
    </source>
</evidence>
<dbReference type="SMART" id="SM00304">
    <property type="entry name" value="HAMP"/>
    <property type="match status" value="1"/>
</dbReference>
<evidence type="ECO:0000256" key="9">
    <source>
        <dbReference type="ARBA" id="ARBA00022840"/>
    </source>
</evidence>
<dbReference type="SUPFAM" id="SSF55874">
    <property type="entry name" value="ATPase domain of HSP90 chaperone/DNA topoisomerase II/histidine kinase"/>
    <property type="match status" value="1"/>
</dbReference>
<dbReference type="PANTHER" id="PTHR44936">
    <property type="entry name" value="SENSOR PROTEIN CREC"/>
    <property type="match status" value="1"/>
</dbReference>
<feature type="region of interest" description="Disordered" evidence="10">
    <location>
        <begin position="110"/>
        <end position="185"/>
    </location>
</feature>
<evidence type="ECO:0000313" key="14">
    <source>
        <dbReference type="EMBL" id="MFC7338204.1"/>
    </source>
</evidence>
<keyword evidence="7" id="KW-0547">Nucleotide-binding</keyword>
<name>A0ABW2L727_9BACT</name>
<dbReference type="EC" id="2.7.13.3" evidence="3"/>
<feature type="compositionally biased region" description="Basic and acidic residues" evidence="10">
    <location>
        <begin position="125"/>
        <end position="138"/>
    </location>
</feature>
<dbReference type="InterPro" id="IPR050980">
    <property type="entry name" value="2C_sensor_his_kinase"/>
</dbReference>
<dbReference type="Pfam" id="PF00512">
    <property type="entry name" value="HisKA"/>
    <property type="match status" value="1"/>
</dbReference>
<sequence length="523" mass="56689">MSRKPRFPLLAKMVVWLLIHFVVLTGAFAIFVDWQLKLGLDSVLSGAAGDRLKTLGSAVASDLKVANRDEWPEIMEDHLGAYGLDAMLKLSPPENTVIGGELEIPKDIHERLNQGGGGGRGPTPPRERERFPEQDGRSRRGGPPPPDGMTGGEGDLGFGSLDRPPNGRPPGPGRSQDDGPEVRPLFLHRSDTGSYWAAIDLPLFEPEEESPLHGMLILRSNSASAGGLFFDFQPWLMGGLAVLFLSLLLWAPFIVGITRYVSRLSRATERIALGKFDTQINGSRRDELGSLGESIEEMAQQIDRLLRGQKRFLGDVAHELCSPLARIRTGLGVMEHGLSPAQKERLDSIDEDVGELSDLISEILAFTKASTAPNSVNLEPVDLLPLLKEELERECPGHEVEWRVADGTRVLADRRLLSRAVANVMRNAHRHAGAGCALAIYTKARRENVELMIADDGPGVGPGIVSRLFEPFYRPDEARNREAGGAGLGMAIVRTAAEACGGSVSARRVDPHGLAVILVLPAA</sequence>
<comment type="catalytic activity">
    <reaction evidence="1">
        <text>ATP + protein L-histidine = ADP + protein N-phospho-L-histidine.</text>
        <dbReference type="EC" id="2.7.13.3"/>
    </reaction>
</comment>
<dbReference type="InterPro" id="IPR005467">
    <property type="entry name" value="His_kinase_dom"/>
</dbReference>
<dbReference type="Proteomes" id="UP001596472">
    <property type="component" value="Unassembled WGS sequence"/>
</dbReference>
<dbReference type="PROSITE" id="PS50885">
    <property type="entry name" value="HAMP"/>
    <property type="match status" value="1"/>
</dbReference>
<dbReference type="InterPro" id="IPR036097">
    <property type="entry name" value="HisK_dim/P_sf"/>
</dbReference>
<keyword evidence="9" id="KW-0067">ATP-binding</keyword>
<evidence type="ECO:0000256" key="5">
    <source>
        <dbReference type="ARBA" id="ARBA00022553"/>
    </source>
</evidence>
<dbReference type="Gene3D" id="1.10.8.500">
    <property type="entry name" value="HAMP domain in histidine kinase"/>
    <property type="match status" value="1"/>
</dbReference>
<feature type="transmembrane region" description="Helical" evidence="11">
    <location>
        <begin position="235"/>
        <end position="261"/>
    </location>
</feature>
<dbReference type="EMBL" id="JBHTBS010000007">
    <property type="protein sequence ID" value="MFC7338204.1"/>
    <property type="molecule type" value="Genomic_DNA"/>
</dbReference>
<dbReference type="GO" id="GO:0016301">
    <property type="term" value="F:kinase activity"/>
    <property type="evidence" value="ECO:0007669"/>
    <property type="project" value="UniProtKB-KW"/>
</dbReference>
<evidence type="ECO:0000259" key="12">
    <source>
        <dbReference type="PROSITE" id="PS50109"/>
    </source>
</evidence>
<keyword evidence="8 14" id="KW-0418">Kinase</keyword>
<dbReference type="InterPro" id="IPR003660">
    <property type="entry name" value="HAMP_dom"/>
</dbReference>
<dbReference type="SMART" id="SM00388">
    <property type="entry name" value="HisKA"/>
    <property type="match status" value="1"/>
</dbReference>
<evidence type="ECO:0000256" key="2">
    <source>
        <dbReference type="ARBA" id="ARBA00004651"/>
    </source>
</evidence>
<dbReference type="InterPro" id="IPR036890">
    <property type="entry name" value="HATPase_C_sf"/>
</dbReference>
<dbReference type="InterPro" id="IPR003594">
    <property type="entry name" value="HATPase_dom"/>
</dbReference>
<dbReference type="PROSITE" id="PS50109">
    <property type="entry name" value="HIS_KIN"/>
    <property type="match status" value="1"/>
</dbReference>
<dbReference type="Pfam" id="PF02518">
    <property type="entry name" value="HATPase_c"/>
    <property type="match status" value="1"/>
</dbReference>
<proteinExistence type="predicted"/>
<dbReference type="SUPFAM" id="SSF47384">
    <property type="entry name" value="Homodimeric domain of signal transducing histidine kinase"/>
    <property type="match status" value="1"/>
</dbReference>
<evidence type="ECO:0000259" key="13">
    <source>
        <dbReference type="PROSITE" id="PS50885"/>
    </source>
</evidence>
<reference evidence="15" key="1">
    <citation type="journal article" date="2019" name="Int. J. Syst. Evol. Microbiol.">
        <title>The Global Catalogue of Microorganisms (GCM) 10K type strain sequencing project: providing services to taxonomists for standard genome sequencing and annotation.</title>
        <authorList>
            <consortium name="The Broad Institute Genomics Platform"/>
            <consortium name="The Broad Institute Genome Sequencing Center for Infectious Disease"/>
            <person name="Wu L."/>
            <person name="Ma J."/>
        </authorList>
    </citation>
    <scope>NUCLEOTIDE SEQUENCE [LARGE SCALE GENOMIC DNA]</scope>
    <source>
        <strain evidence="15">CGMCC 4.1467</strain>
    </source>
</reference>